<keyword evidence="2" id="KW-0238">DNA-binding</keyword>
<dbReference type="PROSITE" id="PS00041">
    <property type="entry name" value="HTH_ARAC_FAMILY_1"/>
    <property type="match status" value="1"/>
</dbReference>
<evidence type="ECO:0000256" key="2">
    <source>
        <dbReference type="ARBA" id="ARBA00023125"/>
    </source>
</evidence>
<reference evidence="5 6" key="1">
    <citation type="submission" date="2020-07" db="EMBL/GenBank/DDBJ databases">
        <title>Vallitalea guaymasensis genome.</title>
        <authorList>
            <person name="Postec A."/>
        </authorList>
    </citation>
    <scope>NUCLEOTIDE SEQUENCE [LARGE SCALE GENOMIC DNA]</scope>
    <source>
        <strain evidence="5 6">Ra1766G1</strain>
    </source>
</reference>
<dbReference type="GO" id="GO:0003700">
    <property type="term" value="F:DNA-binding transcription factor activity"/>
    <property type="evidence" value="ECO:0007669"/>
    <property type="project" value="InterPro"/>
</dbReference>
<name>A0A8J8SDW0_9FIRM</name>
<keyword evidence="1" id="KW-0805">Transcription regulation</keyword>
<evidence type="ECO:0000256" key="1">
    <source>
        <dbReference type="ARBA" id="ARBA00023015"/>
    </source>
</evidence>
<accession>A0A8J8SDW0</accession>
<dbReference type="PROSITE" id="PS01124">
    <property type="entry name" value="HTH_ARAC_FAMILY_2"/>
    <property type="match status" value="1"/>
</dbReference>
<evidence type="ECO:0000259" key="4">
    <source>
        <dbReference type="PROSITE" id="PS01124"/>
    </source>
</evidence>
<dbReference type="Pfam" id="PF12833">
    <property type="entry name" value="HTH_18"/>
    <property type="match status" value="1"/>
</dbReference>
<dbReference type="PANTHER" id="PTHR43280">
    <property type="entry name" value="ARAC-FAMILY TRANSCRIPTIONAL REGULATOR"/>
    <property type="match status" value="1"/>
</dbReference>
<proteinExistence type="predicted"/>
<evidence type="ECO:0000313" key="6">
    <source>
        <dbReference type="Proteomes" id="UP000677305"/>
    </source>
</evidence>
<dbReference type="SUPFAM" id="SSF46689">
    <property type="entry name" value="Homeodomain-like"/>
    <property type="match status" value="2"/>
</dbReference>
<dbReference type="InterPro" id="IPR018060">
    <property type="entry name" value="HTH_AraC"/>
</dbReference>
<keyword evidence="6" id="KW-1185">Reference proteome</keyword>
<dbReference type="GO" id="GO:0043565">
    <property type="term" value="F:sequence-specific DNA binding"/>
    <property type="evidence" value="ECO:0007669"/>
    <property type="project" value="InterPro"/>
</dbReference>
<keyword evidence="3" id="KW-0804">Transcription</keyword>
<dbReference type="Gene3D" id="1.10.10.60">
    <property type="entry name" value="Homeodomain-like"/>
    <property type="match status" value="2"/>
</dbReference>
<dbReference type="KEGG" id="vgu:HYG85_21005"/>
<feature type="domain" description="HTH araC/xylS-type" evidence="4">
    <location>
        <begin position="180"/>
        <end position="278"/>
    </location>
</feature>
<dbReference type="RefSeq" id="WP_212691328.1">
    <property type="nucleotide sequence ID" value="NZ_CP058561.1"/>
</dbReference>
<dbReference type="Pfam" id="PF02311">
    <property type="entry name" value="AraC_binding"/>
    <property type="match status" value="1"/>
</dbReference>
<evidence type="ECO:0000313" key="5">
    <source>
        <dbReference type="EMBL" id="QUH31268.1"/>
    </source>
</evidence>
<protein>
    <submittedName>
        <fullName evidence="5">Helix-turn-helix transcriptional regulator</fullName>
    </submittedName>
</protein>
<dbReference type="Proteomes" id="UP000677305">
    <property type="component" value="Chromosome"/>
</dbReference>
<dbReference type="AlphaFoldDB" id="A0A8J8SDW0"/>
<dbReference type="InterPro" id="IPR003313">
    <property type="entry name" value="AraC-bd"/>
</dbReference>
<organism evidence="5 6">
    <name type="scientific">Vallitalea guaymasensis</name>
    <dbReference type="NCBI Taxonomy" id="1185412"/>
    <lineage>
        <taxon>Bacteria</taxon>
        <taxon>Bacillati</taxon>
        <taxon>Bacillota</taxon>
        <taxon>Clostridia</taxon>
        <taxon>Lachnospirales</taxon>
        <taxon>Vallitaleaceae</taxon>
        <taxon>Vallitalea</taxon>
    </lineage>
</organism>
<evidence type="ECO:0000256" key="3">
    <source>
        <dbReference type="ARBA" id="ARBA00023163"/>
    </source>
</evidence>
<dbReference type="SMART" id="SM00342">
    <property type="entry name" value="HTH_ARAC"/>
    <property type="match status" value="1"/>
</dbReference>
<dbReference type="PANTHER" id="PTHR43280:SF2">
    <property type="entry name" value="HTH-TYPE TRANSCRIPTIONAL REGULATOR EXSA"/>
    <property type="match status" value="1"/>
</dbReference>
<gene>
    <name evidence="5" type="ORF">HYG85_21005</name>
</gene>
<sequence length="279" mass="33048">MILNDNNWKRFDELLNMTPYKGHFQIHDIHNVELRKKWGLSQRKIHDYLLAYIREGNGHYDIDGNICPIVPGNMILISPDLIHSAQQYDITPSLYSIRFGLYDNQLLKDISDEVNPFYIYYSPSNSEYYRNLMNEIYKCYINVSYGTNHKRLLNAYMTKILSDIYCEMSNEGKSYDMRLERARVYIIKHPLEEHDINELAKISGYSSAYFSKKFKAQYSISPKSYIFENKMKYSRTLLTEYNYSIKEVANKLGYSDQYIFSNQFKKTFGITPAKIKNSR</sequence>
<dbReference type="InterPro" id="IPR018062">
    <property type="entry name" value="HTH_AraC-typ_CS"/>
</dbReference>
<dbReference type="EMBL" id="CP058561">
    <property type="protein sequence ID" value="QUH31268.1"/>
    <property type="molecule type" value="Genomic_DNA"/>
</dbReference>
<dbReference type="InterPro" id="IPR020449">
    <property type="entry name" value="Tscrpt_reg_AraC-type_HTH"/>
</dbReference>
<dbReference type="InterPro" id="IPR009057">
    <property type="entry name" value="Homeodomain-like_sf"/>
</dbReference>
<dbReference type="SUPFAM" id="SSF51215">
    <property type="entry name" value="Regulatory protein AraC"/>
    <property type="match status" value="1"/>
</dbReference>
<dbReference type="PRINTS" id="PR00032">
    <property type="entry name" value="HTHARAC"/>
</dbReference>
<dbReference type="InterPro" id="IPR037923">
    <property type="entry name" value="HTH-like"/>
</dbReference>